<evidence type="ECO:0008006" key="4">
    <source>
        <dbReference type="Google" id="ProtNLM"/>
    </source>
</evidence>
<proteinExistence type="predicted"/>
<accession>A0ABY7T7C4</accession>
<sequence length="162" mass="17657">MNLKKIFTAATAGTTVMTLFSYAVTKAAKKNFIEPVILGQLLNRITTLDKDTAMAAGWASHLGVGVGFTAIYDKYLQLKKTRPTLANALLLGSVGGLSGILIWNTTFKAHPNPPGVDVKNFYKQLFLAHLIFAAGVALTYEANDFEVVKPGPFFHESDYIFI</sequence>
<dbReference type="EMBL" id="CP117167">
    <property type="protein sequence ID" value="WCT11137.1"/>
    <property type="molecule type" value="Genomic_DNA"/>
</dbReference>
<feature type="transmembrane region" description="Helical" evidence="1">
    <location>
        <begin position="6"/>
        <end position="24"/>
    </location>
</feature>
<keyword evidence="1" id="KW-0472">Membrane</keyword>
<organism evidence="2 3">
    <name type="scientific">Mucilaginibacter jinjuensis</name>
    <dbReference type="NCBI Taxonomy" id="1176721"/>
    <lineage>
        <taxon>Bacteria</taxon>
        <taxon>Pseudomonadati</taxon>
        <taxon>Bacteroidota</taxon>
        <taxon>Sphingobacteriia</taxon>
        <taxon>Sphingobacteriales</taxon>
        <taxon>Sphingobacteriaceae</taxon>
        <taxon>Mucilaginibacter</taxon>
    </lineage>
</organism>
<feature type="transmembrane region" description="Helical" evidence="1">
    <location>
        <begin position="84"/>
        <end position="104"/>
    </location>
</feature>
<dbReference type="RefSeq" id="WP_273629327.1">
    <property type="nucleotide sequence ID" value="NZ_CP117167.1"/>
</dbReference>
<evidence type="ECO:0000256" key="1">
    <source>
        <dbReference type="SAM" id="Phobius"/>
    </source>
</evidence>
<protein>
    <recommendedName>
        <fullName evidence="4">DUF1440 domain-containing protein</fullName>
    </recommendedName>
</protein>
<name>A0ABY7T7C4_9SPHI</name>
<keyword evidence="3" id="KW-1185">Reference proteome</keyword>
<keyword evidence="1" id="KW-1133">Transmembrane helix</keyword>
<reference evidence="2 3" key="1">
    <citation type="submission" date="2023-02" db="EMBL/GenBank/DDBJ databases">
        <title>Genome sequence of Mucilaginibacter jinjuensis strain KACC 16571.</title>
        <authorList>
            <person name="Kim S."/>
            <person name="Heo J."/>
            <person name="Kwon S.-W."/>
        </authorList>
    </citation>
    <scope>NUCLEOTIDE SEQUENCE [LARGE SCALE GENOMIC DNA]</scope>
    <source>
        <strain evidence="2 3">KACC 16571</strain>
    </source>
</reference>
<evidence type="ECO:0000313" key="3">
    <source>
        <dbReference type="Proteomes" id="UP001216139"/>
    </source>
</evidence>
<evidence type="ECO:0000313" key="2">
    <source>
        <dbReference type="EMBL" id="WCT11137.1"/>
    </source>
</evidence>
<gene>
    <name evidence="2" type="ORF">PQO05_20565</name>
</gene>
<keyword evidence="1" id="KW-0812">Transmembrane</keyword>
<dbReference type="Proteomes" id="UP001216139">
    <property type="component" value="Chromosome"/>
</dbReference>